<accession>A0A5N5HJD7</accession>
<reference evidence="3" key="2">
    <citation type="submission" date="2019-10" db="EMBL/GenBank/DDBJ databases">
        <title>A de novo genome assembly of a pear dwarfing rootstock.</title>
        <authorList>
            <person name="Wang F."/>
            <person name="Wang J."/>
            <person name="Li S."/>
            <person name="Zhang Y."/>
            <person name="Fang M."/>
            <person name="Ma L."/>
            <person name="Zhao Y."/>
            <person name="Jiang S."/>
        </authorList>
    </citation>
    <scope>NUCLEOTIDE SEQUENCE [LARGE SCALE GENOMIC DNA]</scope>
</reference>
<name>A0A5N5HJD7_9ROSA</name>
<evidence type="ECO:0000313" key="2">
    <source>
        <dbReference type="EMBL" id="KAB2627758.1"/>
    </source>
</evidence>
<feature type="region of interest" description="Disordered" evidence="1">
    <location>
        <begin position="33"/>
        <end position="56"/>
    </location>
</feature>
<organism evidence="2 3">
    <name type="scientific">Pyrus ussuriensis x Pyrus communis</name>
    <dbReference type="NCBI Taxonomy" id="2448454"/>
    <lineage>
        <taxon>Eukaryota</taxon>
        <taxon>Viridiplantae</taxon>
        <taxon>Streptophyta</taxon>
        <taxon>Embryophyta</taxon>
        <taxon>Tracheophyta</taxon>
        <taxon>Spermatophyta</taxon>
        <taxon>Magnoliopsida</taxon>
        <taxon>eudicotyledons</taxon>
        <taxon>Gunneridae</taxon>
        <taxon>Pentapetalae</taxon>
        <taxon>rosids</taxon>
        <taxon>fabids</taxon>
        <taxon>Rosales</taxon>
        <taxon>Rosaceae</taxon>
        <taxon>Amygdaloideae</taxon>
        <taxon>Maleae</taxon>
        <taxon>Pyrus</taxon>
    </lineage>
</organism>
<gene>
    <name evidence="2" type="ORF">D8674_032553</name>
</gene>
<reference evidence="2 3" key="1">
    <citation type="submission" date="2019-09" db="EMBL/GenBank/DDBJ databases">
        <authorList>
            <person name="Ou C."/>
        </authorList>
    </citation>
    <scope>NUCLEOTIDE SEQUENCE [LARGE SCALE GENOMIC DNA]</scope>
    <source>
        <strain evidence="2">S2</strain>
        <tissue evidence="2">Leaf</tissue>
    </source>
</reference>
<sequence length="56" mass="6378">MPISSKTRWNWRASATPITRSCGGCFDGTADNDVVRRSESSNEENKEERPPDLRHE</sequence>
<dbReference type="AlphaFoldDB" id="A0A5N5HJD7"/>
<protein>
    <submittedName>
        <fullName evidence="2">Heat stress transcription factor A-2-like</fullName>
    </submittedName>
</protein>
<dbReference type="EMBL" id="SMOL01000148">
    <property type="protein sequence ID" value="KAB2627758.1"/>
    <property type="molecule type" value="Genomic_DNA"/>
</dbReference>
<proteinExistence type="predicted"/>
<evidence type="ECO:0000313" key="3">
    <source>
        <dbReference type="Proteomes" id="UP000327157"/>
    </source>
</evidence>
<reference evidence="2 3" key="3">
    <citation type="submission" date="2019-11" db="EMBL/GenBank/DDBJ databases">
        <title>A de novo genome assembly of a pear dwarfing rootstock.</title>
        <authorList>
            <person name="Wang F."/>
            <person name="Wang J."/>
            <person name="Li S."/>
            <person name="Zhang Y."/>
            <person name="Fang M."/>
            <person name="Ma L."/>
            <person name="Zhao Y."/>
            <person name="Jiang S."/>
        </authorList>
    </citation>
    <scope>NUCLEOTIDE SEQUENCE [LARGE SCALE GENOMIC DNA]</scope>
    <source>
        <strain evidence="2">S2</strain>
        <tissue evidence="2">Leaf</tissue>
    </source>
</reference>
<comment type="caution">
    <text evidence="2">The sequence shown here is derived from an EMBL/GenBank/DDBJ whole genome shotgun (WGS) entry which is preliminary data.</text>
</comment>
<dbReference type="Proteomes" id="UP000327157">
    <property type="component" value="Chromosome 8"/>
</dbReference>
<evidence type="ECO:0000256" key="1">
    <source>
        <dbReference type="SAM" id="MobiDB-lite"/>
    </source>
</evidence>
<keyword evidence="3" id="KW-1185">Reference proteome</keyword>